<dbReference type="InterPro" id="IPR046817">
    <property type="entry name" value="MmeI_N"/>
</dbReference>
<gene>
    <name evidence="10" type="ORF">ACFSKP_17285</name>
</gene>
<feature type="domain" description="MmeI-like N-terminal" evidence="6">
    <location>
        <begin position="10"/>
        <end position="232"/>
    </location>
</feature>
<dbReference type="Pfam" id="PF20464">
    <property type="entry name" value="MmeI_N"/>
    <property type="match status" value="1"/>
</dbReference>
<keyword evidence="2 10" id="KW-0489">Methyltransferase</keyword>
<dbReference type="PANTHER" id="PTHR33841">
    <property type="entry name" value="DNA METHYLTRANSFERASE YEEA-RELATED"/>
    <property type="match status" value="1"/>
</dbReference>
<sequence length="1163" mass="130648">MSHTSTPAVANFIARWKASGASERANYQLFLTELCELLGVEKPMPATDKVHEATYTFERPVVFDDGEGKTSTYFIDLYKKDCFVLEAKQGSDKATLTEAELLGAERAKTKTGTATRYTRTWEREMKKAKEQALRYARSLPTTEGWPPFLAVVDVGYCIDLYADFARQGKTYVPFPDPQNYRIILDELHREEVRERLRLLFTEPLELDPSRRAARVTRQLAERLAKLAASLENTGYTPEQVSGFLMRCLFTMFAEDVQLLPEKSFTRLLQDYRQSITYFPHALQALWQSMDRGGFDPALRTNIPQFNGYLFKDPEALPITEAQLDLLILAAEADWAEVEPAIFGTLLERALQPRERHKLGAHYTPRAYVERLVKPTVIEPLHQEWEAARTASAILEDSGDEAGARKEIEAFHRRLCSVRVLDPACGSGNFLYVTLEHLKRLEGEVIKHLDQFPRQLGLDMTGGYTVTPAQLLGLEVNPRAAAIADVVLWIGYLQWHFRAHGSATRLSNPILREYGNIKQQDAVLSYSDRKPRLDSNNQPVTRWDGHSTKPHPVTGQEVPDETARTIVYDYLDPKPATWPEADFIVGNPPFIGAKYMRDALGDGYTEALRKAYTKDISDSTDFVMYWWHKAGELVSSGKAERLGFITTNSLKQIFNRRVLQSFIESNNPLSLLYAIPNHPWVDSADGAAVRIAMTVAGKGILDGRIDFVASEKAKGDVEIEVSFIEKKGKVQADLTVGADTLSALPLLSNDGLASRGVQLIGSGFIVTPEEAKDLGLGKHDGLENHIKDYLNGKDITSTPRGVKVIDLYGLTAEEVREKFPEVYQWVYNRVKPQRDAKSHSKDGAGYAKLWWLFGKTRSEIRKALNGLPRYIGTVQTSKHRFFRFLDASILPDDAVIAIAFSDAYNLGVLSSKIHVTWALNAGGRMGAGNDPIYNKSRCFDPFPFPAATEAQQEQIRSIAEQLDAHRKQRQAQHPTLTITDMYNVLEKLQSGEALNAKEQKIHEQGLVSILLQLHQELDTAVAAAYGWPANLPEEEILERLVALNKERAAEEARGHIRWLRPEYQNPQGTQQGDLGIESKKAGKAVAATAKEQLAWPKTLSEQAQAVQRALQLHERPATAQELILQFKPVAKAQQPQRLQQIDSLLQTLHGLGLLRKTDQEQYVK</sequence>
<evidence type="ECO:0000259" key="6">
    <source>
        <dbReference type="Pfam" id="PF20464"/>
    </source>
</evidence>
<dbReference type="Pfam" id="PF20465">
    <property type="entry name" value="MmeI_hel"/>
    <property type="match status" value="1"/>
</dbReference>
<dbReference type="PANTHER" id="PTHR33841:SF1">
    <property type="entry name" value="DNA METHYLTRANSFERASE A"/>
    <property type="match status" value="1"/>
</dbReference>
<name>A0ABW5D076_9BACT</name>
<feature type="region of interest" description="Disordered" evidence="5">
    <location>
        <begin position="528"/>
        <end position="557"/>
    </location>
</feature>
<dbReference type="InterPro" id="IPR050953">
    <property type="entry name" value="N4_N6_ade-DNA_methylase"/>
</dbReference>
<dbReference type="InterPro" id="IPR046820">
    <property type="entry name" value="MmeI_TRD"/>
</dbReference>
<dbReference type="Proteomes" id="UP001597374">
    <property type="component" value="Unassembled WGS sequence"/>
</dbReference>
<evidence type="ECO:0000259" key="9">
    <source>
        <dbReference type="Pfam" id="PF20473"/>
    </source>
</evidence>
<evidence type="ECO:0000259" key="7">
    <source>
        <dbReference type="Pfam" id="PF20465"/>
    </source>
</evidence>
<proteinExistence type="predicted"/>
<evidence type="ECO:0000256" key="2">
    <source>
        <dbReference type="ARBA" id="ARBA00022603"/>
    </source>
</evidence>
<reference evidence="11" key="1">
    <citation type="journal article" date="2019" name="Int. J. Syst. Evol. Microbiol.">
        <title>The Global Catalogue of Microorganisms (GCM) 10K type strain sequencing project: providing services to taxonomists for standard genome sequencing and annotation.</title>
        <authorList>
            <consortium name="The Broad Institute Genomics Platform"/>
            <consortium name="The Broad Institute Genome Sequencing Center for Infectious Disease"/>
            <person name="Wu L."/>
            <person name="Ma J."/>
        </authorList>
    </citation>
    <scope>NUCLEOTIDE SEQUENCE [LARGE SCALE GENOMIC DNA]</scope>
    <source>
        <strain evidence="11">CGMCC 4.1782</strain>
    </source>
</reference>
<protein>
    <recommendedName>
        <fullName evidence="1">site-specific DNA-methyltransferase (adenine-specific)</fullName>
        <ecNumber evidence="1">2.1.1.72</ecNumber>
    </recommendedName>
</protein>
<dbReference type="Gene3D" id="3.40.50.150">
    <property type="entry name" value="Vaccinia Virus protein VP39"/>
    <property type="match status" value="1"/>
</dbReference>
<feature type="domain" description="MmeI-like target recognition" evidence="8">
    <location>
        <begin position="761"/>
        <end position="945"/>
    </location>
</feature>
<evidence type="ECO:0000256" key="3">
    <source>
        <dbReference type="ARBA" id="ARBA00022679"/>
    </source>
</evidence>
<evidence type="ECO:0000259" key="8">
    <source>
        <dbReference type="Pfam" id="PF20466"/>
    </source>
</evidence>
<dbReference type="GO" id="GO:0032259">
    <property type="term" value="P:methylation"/>
    <property type="evidence" value="ECO:0007669"/>
    <property type="project" value="UniProtKB-KW"/>
</dbReference>
<comment type="catalytic activity">
    <reaction evidence="4">
        <text>a 2'-deoxyadenosine in DNA + S-adenosyl-L-methionine = an N(6)-methyl-2'-deoxyadenosine in DNA + S-adenosyl-L-homocysteine + H(+)</text>
        <dbReference type="Rhea" id="RHEA:15197"/>
        <dbReference type="Rhea" id="RHEA-COMP:12418"/>
        <dbReference type="Rhea" id="RHEA-COMP:12419"/>
        <dbReference type="ChEBI" id="CHEBI:15378"/>
        <dbReference type="ChEBI" id="CHEBI:57856"/>
        <dbReference type="ChEBI" id="CHEBI:59789"/>
        <dbReference type="ChEBI" id="CHEBI:90615"/>
        <dbReference type="ChEBI" id="CHEBI:90616"/>
        <dbReference type="EC" id="2.1.1.72"/>
    </reaction>
</comment>
<feature type="domain" description="MmeI-like helicase spacer" evidence="7">
    <location>
        <begin position="239"/>
        <end position="310"/>
    </location>
</feature>
<keyword evidence="11" id="KW-1185">Reference proteome</keyword>
<evidence type="ECO:0000313" key="10">
    <source>
        <dbReference type="EMBL" id="MFD2248026.1"/>
    </source>
</evidence>
<dbReference type="EMBL" id="JBHUIM010000002">
    <property type="protein sequence ID" value="MFD2248026.1"/>
    <property type="molecule type" value="Genomic_DNA"/>
</dbReference>
<dbReference type="InterPro" id="IPR002052">
    <property type="entry name" value="DNA_methylase_N6_adenine_CS"/>
</dbReference>
<organism evidence="10 11">
    <name type="scientific">Pontibacter ruber</name>
    <dbReference type="NCBI Taxonomy" id="1343895"/>
    <lineage>
        <taxon>Bacteria</taxon>
        <taxon>Pseudomonadati</taxon>
        <taxon>Bacteroidota</taxon>
        <taxon>Cytophagia</taxon>
        <taxon>Cytophagales</taxon>
        <taxon>Hymenobacteraceae</taxon>
        <taxon>Pontibacter</taxon>
    </lineage>
</organism>
<dbReference type="PROSITE" id="PS00092">
    <property type="entry name" value="N6_MTASE"/>
    <property type="match status" value="1"/>
</dbReference>
<evidence type="ECO:0000256" key="5">
    <source>
        <dbReference type="SAM" id="MobiDB-lite"/>
    </source>
</evidence>
<feature type="domain" description="MmeI-like DNA-methyltransferase" evidence="9">
    <location>
        <begin position="403"/>
        <end position="689"/>
    </location>
</feature>
<dbReference type="InterPro" id="IPR046819">
    <property type="entry name" value="MmeI_hel"/>
</dbReference>
<evidence type="ECO:0000256" key="4">
    <source>
        <dbReference type="ARBA" id="ARBA00047942"/>
    </source>
</evidence>
<evidence type="ECO:0000313" key="11">
    <source>
        <dbReference type="Proteomes" id="UP001597374"/>
    </source>
</evidence>
<dbReference type="GO" id="GO:0008168">
    <property type="term" value="F:methyltransferase activity"/>
    <property type="evidence" value="ECO:0007669"/>
    <property type="project" value="UniProtKB-KW"/>
</dbReference>
<accession>A0ABW5D076</accession>
<dbReference type="InterPro" id="IPR046816">
    <property type="entry name" value="MmeI_Mtase"/>
</dbReference>
<dbReference type="PRINTS" id="PR00507">
    <property type="entry name" value="N12N6MTFRASE"/>
</dbReference>
<evidence type="ECO:0000256" key="1">
    <source>
        <dbReference type="ARBA" id="ARBA00011900"/>
    </source>
</evidence>
<dbReference type="Pfam" id="PF20466">
    <property type="entry name" value="MmeI_TRD"/>
    <property type="match status" value="1"/>
</dbReference>
<dbReference type="Pfam" id="PF20473">
    <property type="entry name" value="MmeI_Mtase"/>
    <property type="match status" value="1"/>
</dbReference>
<comment type="caution">
    <text evidence="10">The sequence shown here is derived from an EMBL/GenBank/DDBJ whole genome shotgun (WGS) entry which is preliminary data.</text>
</comment>
<dbReference type="EC" id="2.1.1.72" evidence="1"/>
<dbReference type="SUPFAM" id="SSF53335">
    <property type="entry name" value="S-adenosyl-L-methionine-dependent methyltransferases"/>
    <property type="match status" value="1"/>
</dbReference>
<dbReference type="InterPro" id="IPR029063">
    <property type="entry name" value="SAM-dependent_MTases_sf"/>
</dbReference>
<keyword evidence="3" id="KW-0808">Transferase</keyword>
<dbReference type="RefSeq" id="WP_250431362.1">
    <property type="nucleotide sequence ID" value="NZ_JALPRR010000003.1"/>
</dbReference>